<dbReference type="InterPro" id="IPR014131">
    <property type="entry name" value="Chlamydia_phage_Vp3"/>
</dbReference>
<name>A0AAU8B9Y9_9VIRU</name>
<accession>A0AAU8B9Y9</accession>
<dbReference type="Pfam" id="PF09675">
    <property type="entry name" value="Chlamy_scaf"/>
    <property type="match status" value="1"/>
</dbReference>
<feature type="region of interest" description="Disordered" evidence="1">
    <location>
        <begin position="133"/>
        <end position="169"/>
    </location>
</feature>
<evidence type="ECO:0000313" key="2">
    <source>
        <dbReference type="EMBL" id="XCD08590.1"/>
    </source>
</evidence>
<dbReference type="EMBL" id="PP511894">
    <property type="protein sequence ID" value="XCD08590.1"/>
    <property type="molecule type" value="Genomic_DNA"/>
</dbReference>
<reference evidence="2" key="1">
    <citation type="submission" date="2024-03" db="EMBL/GenBank/DDBJ databases">
        <title>Diverse circular DNA viruses in blood, oral, and fecal samples of captive lemurs.</title>
        <authorList>
            <person name="Paietta E.N."/>
            <person name="Kraberger S."/>
            <person name="Lund M.C."/>
            <person name="Custer J.M."/>
            <person name="Vargas K.M."/>
            <person name="Ehmke E.E."/>
            <person name="Yoder A.D."/>
            <person name="Varsani A."/>
        </authorList>
    </citation>
    <scope>NUCLEOTIDE SEQUENCE</scope>
    <source>
        <strain evidence="2">Duke_43SS_76</strain>
    </source>
</reference>
<organism evidence="2">
    <name type="scientific">Dulem virus 113</name>
    <dbReference type="NCBI Taxonomy" id="3145590"/>
    <lineage>
        <taxon>Viruses</taxon>
        <taxon>Monodnaviria</taxon>
        <taxon>Sangervirae</taxon>
        <taxon>Phixviricota</taxon>
        <taxon>Malgrandaviricetes</taxon>
        <taxon>Petitvirales</taxon>
        <taxon>Microviridae</taxon>
        <taxon>Microvirus</taxon>
    </lineage>
</organism>
<evidence type="ECO:0000256" key="1">
    <source>
        <dbReference type="SAM" id="MobiDB-lite"/>
    </source>
</evidence>
<proteinExistence type="predicted"/>
<sequence length="169" mass="18660">MKFKTQYDSHDRVSSNPGDPIKILYAPEFDKNGVMNLVESGKENLYDFIQSHAQSVDIHVLLQQYQNGDAMALTRRQGAFGDFTEMPATYAEALNAMIHAESYFNSLPVETRAQFGHSFHQFLAQMDSPEFSAKMGISPTPLPEQPVASPTESPTVPPVAPATNPAEVK</sequence>
<protein>
    <submittedName>
        <fullName evidence="2">Internal scaffolding protein</fullName>
    </submittedName>
</protein>